<dbReference type="InterPro" id="IPR019554">
    <property type="entry name" value="Soluble_ligand-bd"/>
</dbReference>
<reference evidence="3" key="1">
    <citation type="submission" date="2019-04" db="EMBL/GenBank/DDBJ databases">
        <authorList>
            <consortium name="Science for Life Laboratories"/>
        </authorList>
    </citation>
    <scope>NUCLEOTIDE SEQUENCE</scope>
    <source>
        <strain evidence="3">MBLW1</strain>
    </source>
</reference>
<dbReference type="InterPro" id="IPR049712">
    <property type="entry name" value="Poly_export"/>
</dbReference>
<organism evidence="3">
    <name type="scientific">Tuwongella immobilis</name>
    <dbReference type="NCBI Taxonomy" id="692036"/>
    <lineage>
        <taxon>Bacteria</taxon>
        <taxon>Pseudomonadati</taxon>
        <taxon>Planctomycetota</taxon>
        <taxon>Planctomycetia</taxon>
        <taxon>Gemmatales</taxon>
        <taxon>Gemmataceae</taxon>
        <taxon>Tuwongella</taxon>
    </lineage>
</organism>
<dbReference type="InParanoid" id="A0A6C2YV08"/>
<dbReference type="Proteomes" id="UP000464378">
    <property type="component" value="Chromosome"/>
</dbReference>
<evidence type="ECO:0000256" key="1">
    <source>
        <dbReference type="SAM" id="MobiDB-lite"/>
    </source>
</evidence>
<feature type="compositionally biased region" description="Low complexity" evidence="1">
    <location>
        <begin position="288"/>
        <end position="325"/>
    </location>
</feature>
<dbReference type="PANTHER" id="PTHR33619:SF3">
    <property type="entry name" value="POLYSACCHARIDE EXPORT PROTEIN GFCE-RELATED"/>
    <property type="match status" value="1"/>
</dbReference>
<dbReference type="Gene3D" id="3.10.560.10">
    <property type="entry name" value="Outer membrane lipoprotein wza domain like"/>
    <property type="match status" value="1"/>
</dbReference>
<dbReference type="Pfam" id="PF10531">
    <property type="entry name" value="SLBB"/>
    <property type="match status" value="1"/>
</dbReference>
<gene>
    <name evidence="3" type="ORF">GMBLW1_43740</name>
</gene>
<name>A0A6C2YV08_9BACT</name>
<accession>A0A6C2YV08</accession>
<dbReference type="GO" id="GO:0015159">
    <property type="term" value="F:polysaccharide transmembrane transporter activity"/>
    <property type="evidence" value="ECO:0007669"/>
    <property type="project" value="InterPro"/>
</dbReference>
<dbReference type="KEGG" id="tim:GMBLW1_43740"/>
<proteinExistence type="predicted"/>
<dbReference type="PANTHER" id="PTHR33619">
    <property type="entry name" value="POLYSACCHARIDE EXPORT PROTEIN GFCE-RELATED"/>
    <property type="match status" value="1"/>
</dbReference>
<dbReference type="EMBL" id="LR593887">
    <property type="protein sequence ID" value="VTS06998.1"/>
    <property type="molecule type" value="Genomic_DNA"/>
</dbReference>
<evidence type="ECO:0000259" key="2">
    <source>
        <dbReference type="Pfam" id="PF10531"/>
    </source>
</evidence>
<evidence type="ECO:0000313" key="4">
    <source>
        <dbReference type="Proteomes" id="UP000464378"/>
    </source>
</evidence>
<dbReference type="EMBL" id="LR586016">
    <property type="protein sequence ID" value="VIP04819.1"/>
    <property type="molecule type" value="Genomic_DNA"/>
</dbReference>
<dbReference type="AlphaFoldDB" id="A0A6C2YV08"/>
<feature type="domain" description="Soluble ligand binding" evidence="2">
    <location>
        <begin position="132"/>
        <end position="177"/>
    </location>
</feature>
<evidence type="ECO:0000313" key="3">
    <source>
        <dbReference type="EMBL" id="VIP04819.1"/>
    </source>
</evidence>
<sequence>MLLVLATTGCTSLDPSTLSGGRNPLLKPAEQLRHDEAVEAPRELAKVALAEYRVEPGDGLLVVPVDLESPVHIPSEQTVLPDGSIDLGEYGRHIVIGKTVAEIEAMVATIVKAKTPNAGFIDVRLINRVSKVYYVLGEVNTPGVFQYTGRETVLDAILAAGGLTDKASQRKIILTRPSDPCSPRTILRVCYREIVQLGDTSTNYQLQPGDRIFVASAGMLDFIHDHGKFCGTHRKSFLSRLRCGVNCEPCATAAEPCTTCAPTTTIAANGSAGSTAVVVPSATLTSQPASSDPVTTTPVSTTTTTTKAAAPAIPATPTSSDPAPSGVQPLVLPDIK</sequence>
<feature type="region of interest" description="Disordered" evidence="1">
    <location>
        <begin position="284"/>
        <end position="336"/>
    </location>
</feature>
<protein>
    <recommendedName>
        <fullName evidence="2">Soluble ligand binding domain-containing protein</fullName>
    </recommendedName>
</protein>
<dbReference type="FunCoup" id="A0A6C2YV08">
    <property type="interactions" value="67"/>
</dbReference>
<keyword evidence="4" id="KW-1185">Reference proteome</keyword>